<dbReference type="OrthoDB" id="10262656at2759"/>
<reference evidence="8 9" key="1">
    <citation type="submission" date="2016-11" db="EMBL/GenBank/DDBJ databases">
        <title>The macronuclear genome of Stentor coeruleus: a giant cell with tiny introns.</title>
        <authorList>
            <person name="Slabodnick M."/>
            <person name="Ruby J.G."/>
            <person name="Reiff S.B."/>
            <person name="Swart E.C."/>
            <person name="Gosai S."/>
            <person name="Prabakaran S."/>
            <person name="Witkowska E."/>
            <person name="Larue G.E."/>
            <person name="Fisher S."/>
            <person name="Freeman R.M."/>
            <person name="Gunawardena J."/>
            <person name="Chu W."/>
            <person name="Stover N.A."/>
            <person name="Gregory B.D."/>
            <person name="Nowacki M."/>
            <person name="Derisi J."/>
            <person name="Roy S.W."/>
            <person name="Marshall W.F."/>
            <person name="Sood P."/>
        </authorList>
    </citation>
    <scope>NUCLEOTIDE SEQUENCE [LARGE SCALE GENOMIC DNA]</scope>
    <source>
        <strain evidence="8">WM001</strain>
    </source>
</reference>
<keyword evidence="5 6" id="KW-0472">Membrane</keyword>
<dbReference type="GO" id="GO:0016020">
    <property type="term" value="C:membrane"/>
    <property type="evidence" value="ECO:0007669"/>
    <property type="project" value="UniProtKB-SubCell"/>
</dbReference>
<dbReference type="InterPro" id="IPR020846">
    <property type="entry name" value="MFS_dom"/>
</dbReference>
<feature type="transmembrane region" description="Helical" evidence="6">
    <location>
        <begin position="406"/>
        <end position="428"/>
    </location>
</feature>
<feature type="transmembrane region" description="Helical" evidence="6">
    <location>
        <begin position="145"/>
        <end position="167"/>
    </location>
</feature>
<evidence type="ECO:0000256" key="5">
    <source>
        <dbReference type="ARBA" id="ARBA00023136"/>
    </source>
</evidence>
<feature type="transmembrane region" description="Helical" evidence="6">
    <location>
        <begin position="187"/>
        <end position="208"/>
    </location>
</feature>
<evidence type="ECO:0000256" key="1">
    <source>
        <dbReference type="ARBA" id="ARBA00004141"/>
    </source>
</evidence>
<feature type="transmembrane region" description="Helical" evidence="6">
    <location>
        <begin position="382"/>
        <end position="400"/>
    </location>
</feature>
<evidence type="ECO:0000256" key="2">
    <source>
        <dbReference type="ARBA" id="ARBA00022448"/>
    </source>
</evidence>
<feature type="transmembrane region" description="Helical" evidence="6">
    <location>
        <begin position="113"/>
        <end position="133"/>
    </location>
</feature>
<protein>
    <recommendedName>
        <fullName evidence="7">Major facilitator superfamily (MFS) profile domain-containing protein</fullName>
    </recommendedName>
</protein>
<feature type="domain" description="Major facilitator superfamily (MFS) profile" evidence="7">
    <location>
        <begin position="16"/>
        <end position="436"/>
    </location>
</feature>
<feature type="transmembrane region" description="Helical" evidence="6">
    <location>
        <begin position="334"/>
        <end position="361"/>
    </location>
</feature>
<dbReference type="PANTHER" id="PTHR23504:SF15">
    <property type="entry name" value="MAJOR FACILITATOR SUPERFAMILY (MFS) PROFILE DOMAIN-CONTAINING PROTEIN"/>
    <property type="match status" value="1"/>
</dbReference>
<dbReference type="InterPro" id="IPR036259">
    <property type="entry name" value="MFS_trans_sf"/>
</dbReference>
<dbReference type="SUPFAM" id="SSF103473">
    <property type="entry name" value="MFS general substrate transporter"/>
    <property type="match status" value="1"/>
</dbReference>
<dbReference type="PROSITE" id="PS50850">
    <property type="entry name" value="MFS"/>
    <property type="match status" value="1"/>
</dbReference>
<gene>
    <name evidence="8" type="ORF">SteCoe_11331</name>
</gene>
<evidence type="ECO:0000256" key="4">
    <source>
        <dbReference type="ARBA" id="ARBA00022989"/>
    </source>
</evidence>
<keyword evidence="4 6" id="KW-1133">Transmembrane helix</keyword>
<keyword evidence="2" id="KW-0813">Transport</keyword>
<evidence type="ECO:0000256" key="6">
    <source>
        <dbReference type="SAM" id="Phobius"/>
    </source>
</evidence>
<dbReference type="EMBL" id="MPUH01000188">
    <property type="protein sequence ID" value="OMJ87005.1"/>
    <property type="molecule type" value="Genomic_DNA"/>
</dbReference>
<feature type="transmembrane region" description="Helical" evidence="6">
    <location>
        <begin position="277"/>
        <end position="296"/>
    </location>
</feature>
<proteinExistence type="predicted"/>
<dbReference type="Pfam" id="PF07690">
    <property type="entry name" value="MFS_1"/>
    <property type="match status" value="1"/>
</dbReference>
<comment type="subcellular location">
    <subcellularLocation>
        <location evidence="1">Membrane</location>
        <topology evidence="1">Multi-pass membrane protein</topology>
    </subcellularLocation>
</comment>
<sequence length="457" mass="51048">MLKYIKESYFSRSSIELFTVYFGIFCAAFVFTVVFPFANDMVMTFGVVQDRNETGYWVGLIATSLMIGRVISSPIWGCIMDSWGRRPVTLFALISMSILSTTFGLSTNLVFSLIIRLILGLLSPLLVSSKTIIAELCKGEQVSSSMAWIVIAWNVGSISGSFFGGILANPVKKGWIDMEFFRVFPFFLSNFMPAVLCVFALVLSYFYLRETLVKVERGGAKKYNRSILDMICDRKVFPIVIVYGIVSYNFTAFQELITLFSWAKKSAGGLELSVESIGYLLGGTNFTILFVQKPFYMYIVHNYGNYNIAAFGLISMAINISLMPYVSIIQNSYIAYGVLFFLCIIFYMLDFMISTSVLVMINNSVPHHELGRINGTTMSLNSLVRALAPTSIGLLFALTINSGLPLHFNVTTSFFYLSSLALVADFFAFKICKSIENGCEDISKEIALVDITEDKET</sequence>
<evidence type="ECO:0000313" key="8">
    <source>
        <dbReference type="EMBL" id="OMJ87005.1"/>
    </source>
</evidence>
<dbReference type="GO" id="GO:0022857">
    <property type="term" value="F:transmembrane transporter activity"/>
    <property type="evidence" value="ECO:0007669"/>
    <property type="project" value="InterPro"/>
</dbReference>
<dbReference type="AlphaFoldDB" id="A0A1R2CDF1"/>
<feature type="transmembrane region" description="Helical" evidence="6">
    <location>
        <begin position="236"/>
        <end position="257"/>
    </location>
</feature>
<name>A0A1R2CDF1_9CILI</name>
<organism evidence="8 9">
    <name type="scientific">Stentor coeruleus</name>
    <dbReference type="NCBI Taxonomy" id="5963"/>
    <lineage>
        <taxon>Eukaryota</taxon>
        <taxon>Sar</taxon>
        <taxon>Alveolata</taxon>
        <taxon>Ciliophora</taxon>
        <taxon>Postciliodesmatophora</taxon>
        <taxon>Heterotrichea</taxon>
        <taxon>Heterotrichida</taxon>
        <taxon>Stentoridae</taxon>
        <taxon>Stentor</taxon>
    </lineage>
</organism>
<accession>A0A1R2CDF1</accession>
<keyword evidence="9" id="KW-1185">Reference proteome</keyword>
<feature type="transmembrane region" description="Helical" evidence="6">
    <location>
        <begin position="20"/>
        <end position="37"/>
    </location>
</feature>
<dbReference type="PANTHER" id="PTHR23504">
    <property type="entry name" value="MAJOR FACILITATOR SUPERFAMILY DOMAIN-CONTAINING PROTEIN 10"/>
    <property type="match status" value="1"/>
</dbReference>
<dbReference type="InterPro" id="IPR011701">
    <property type="entry name" value="MFS"/>
</dbReference>
<evidence type="ECO:0000313" key="9">
    <source>
        <dbReference type="Proteomes" id="UP000187209"/>
    </source>
</evidence>
<comment type="caution">
    <text evidence="8">The sequence shown here is derived from an EMBL/GenBank/DDBJ whole genome shotgun (WGS) entry which is preliminary data.</text>
</comment>
<evidence type="ECO:0000259" key="7">
    <source>
        <dbReference type="PROSITE" id="PS50850"/>
    </source>
</evidence>
<feature type="transmembrane region" description="Helical" evidence="6">
    <location>
        <begin position="308"/>
        <end position="328"/>
    </location>
</feature>
<dbReference type="Gene3D" id="1.20.1250.20">
    <property type="entry name" value="MFS general substrate transporter like domains"/>
    <property type="match status" value="1"/>
</dbReference>
<keyword evidence="3 6" id="KW-0812">Transmembrane</keyword>
<evidence type="ECO:0000256" key="3">
    <source>
        <dbReference type="ARBA" id="ARBA00022692"/>
    </source>
</evidence>
<feature type="transmembrane region" description="Helical" evidence="6">
    <location>
        <begin position="57"/>
        <end position="76"/>
    </location>
</feature>
<dbReference type="Proteomes" id="UP000187209">
    <property type="component" value="Unassembled WGS sequence"/>
</dbReference>
<feature type="transmembrane region" description="Helical" evidence="6">
    <location>
        <begin position="88"/>
        <end position="107"/>
    </location>
</feature>